<evidence type="ECO:0000259" key="10">
    <source>
        <dbReference type="Pfam" id="PF04261"/>
    </source>
</evidence>
<keyword evidence="13" id="KW-1185">Reference proteome</keyword>
<feature type="region of interest" description="Disordered" evidence="9">
    <location>
        <begin position="1"/>
        <end position="21"/>
    </location>
</feature>
<feature type="domain" description="Dyp-type peroxidase N-terminal" evidence="10">
    <location>
        <begin position="82"/>
        <end position="225"/>
    </location>
</feature>
<keyword evidence="2 12" id="KW-0575">Peroxidase</keyword>
<proteinExistence type="inferred from homology"/>
<evidence type="ECO:0000256" key="4">
    <source>
        <dbReference type="ARBA" id="ARBA00022723"/>
    </source>
</evidence>
<dbReference type="PANTHER" id="PTHR30521">
    <property type="entry name" value="DEFERROCHELATASE/PEROXIDASE"/>
    <property type="match status" value="1"/>
</dbReference>
<evidence type="ECO:0000256" key="3">
    <source>
        <dbReference type="ARBA" id="ARBA00022617"/>
    </source>
</evidence>
<dbReference type="Pfam" id="PF20628">
    <property type="entry name" value="Dyp_perox_C"/>
    <property type="match status" value="1"/>
</dbReference>
<sequence length="428" mass="45498">MPAMDKSPTPPAASSDTAGGGAALGRRRLLSGGALTLGGALAGAGIVAAAGDGSGSASGTGAARPQNVAYGVQKVPFHGRNQAGIATPAQAHGVFLGFDLAPGVDRAALGRMMRLLTDDAARLTQGEPALADTEADLAELPARLTVTFGFGPGLFKAAGLEDQRPASLTPLPRFSIDRLQDRWSGGDLLVQICADDPVTVAHAQRMIVKDARSFARLRWTQRGFRRGRGIQDDGLTQRNLMGQLDGTANPVPGQDAFAKAVWTDSGPGWLRNGGTTCVVRRVRIELETWDAADTKAKEFTIGRRLRTGAPLTGTHEKDVPDFEARDALGFPVISEFSHMRRARVNEDRLKIFRRPYNYDDAPDSGGRPDTGLLFVAYQRDIGEQFLPIQRRLADSDLLNQWTTPIGSAVFAVPPGCAPGGWIGETLLG</sequence>
<evidence type="ECO:0000313" key="12">
    <source>
        <dbReference type="EMBL" id="MFD1659519.1"/>
    </source>
</evidence>
<dbReference type="NCBIfam" id="TIGR01413">
    <property type="entry name" value="Dyp_perox_fam"/>
    <property type="match status" value="1"/>
</dbReference>
<comment type="caution">
    <text evidence="12">The sequence shown here is derived from an EMBL/GenBank/DDBJ whole genome shotgun (WGS) entry which is preliminary data.</text>
</comment>
<organism evidence="12 13">
    <name type="scientific">Streptomyces caeni</name>
    <dbReference type="NCBI Taxonomy" id="2307231"/>
    <lineage>
        <taxon>Bacteria</taxon>
        <taxon>Bacillati</taxon>
        <taxon>Actinomycetota</taxon>
        <taxon>Actinomycetes</taxon>
        <taxon>Kitasatosporales</taxon>
        <taxon>Streptomycetaceae</taxon>
        <taxon>Streptomyces</taxon>
    </lineage>
</organism>
<evidence type="ECO:0000256" key="5">
    <source>
        <dbReference type="ARBA" id="ARBA00022729"/>
    </source>
</evidence>
<evidence type="ECO:0000256" key="2">
    <source>
        <dbReference type="ARBA" id="ARBA00022559"/>
    </source>
</evidence>
<dbReference type="PROSITE" id="PS51404">
    <property type="entry name" value="DYP_PEROXIDASE"/>
    <property type="match status" value="1"/>
</dbReference>
<feature type="domain" description="Dyp-type peroxidase C-terminal" evidence="11">
    <location>
        <begin position="236"/>
        <end position="416"/>
    </location>
</feature>
<evidence type="ECO:0000259" key="11">
    <source>
        <dbReference type="Pfam" id="PF20628"/>
    </source>
</evidence>
<protein>
    <submittedName>
        <fullName evidence="12">Dyp-type peroxidase</fullName>
    </submittedName>
</protein>
<evidence type="ECO:0000256" key="7">
    <source>
        <dbReference type="ARBA" id="ARBA00023004"/>
    </source>
</evidence>
<dbReference type="SUPFAM" id="SSF54909">
    <property type="entry name" value="Dimeric alpha+beta barrel"/>
    <property type="match status" value="1"/>
</dbReference>
<evidence type="ECO:0000256" key="9">
    <source>
        <dbReference type="SAM" id="MobiDB-lite"/>
    </source>
</evidence>
<dbReference type="RefSeq" id="WP_381082744.1">
    <property type="nucleotide sequence ID" value="NZ_JBHUDX010000041.1"/>
</dbReference>
<dbReference type="PROSITE" id="PS51318">
    <property type="entry name" value="TAT"/>
    <property type="match status" value="1"/>
</dbReference>
<evidence type="ECO:0000256" key="8">
    <source>
        <dbReference type="ARBA" id="ARBA00025737"/>
    </source>
</evidence>
<keyword evidence="7" id="KW-0408">Iron</keyword>
<gene>
    <name evidence="12" type="ORF">ACFSL4_15240</name>
</gene>
<keyword evidence="4" id="KW-0479">Metal-binding</keyword>
<dbReference type="Pfam" id="PF04261">
    <property type="entry name" value="Dyp_perox_N"/>
    <property type="match status" value="1"/>
</dbReference>
<keyword evidence="3" id="KW-0349">Heme</keyword>
<evidence type="ECO:0000256" key="6">
    <source>
        <dbReference type="ARBA" id="ARBA00023002"/>
    </source>
</evidence>
<keyword evidence="5" id="KW-0732">Signal</keyword>
<dbReference type="Proteomes" id="UP001597261">
    <property type="component" value="Unassembled WGS sequence"/>
</dbReference>
<dbReference type="GO" id="GO:0004601">
    <property type="term" value="F:peroxidase activity"/>
    <property type="evidence" value="ECO:0007669"/>
    <property type="project" value="UniProtKB-KW"/>
</dbReference>
<comment type="cofactor">
    <cofactor evidence="1">
        <name>heme b</name>
        <dbReference type="ChEBI" id="CHEBI:60344"/>
    </cofactor>
</comment>
<reference evidence="13" key="1">
    <citation type="journal article" date="2019" name="Int. J. Syst. Evol. Microbiol.">
        <title>The Global Catalogue of Microorganisms (GCM) 10K type strain sequencing project: providing services to taxonomists for standard genome sequencing and annotation.</title>
        <authorList>
            <consortium name="The Broad Institute Genomics Platform"/>
            <consortium name="The Broad Institute Genome Sequencing Center for Infectious Disease"/>
            <person name="Wu L."/>
            <person name="Ma J."/>
        </authorList>
    </citation>
    <scope>NUCLEOTIDE SEQUENCE [LARGE SCALE GENOMIC DNA]</scope>
    <source>
        <strain evidence="13">CGMCC 1.12470</strain>
    </source>
</reference>
<name>A0ABW4IQE7_9ACTN</name>
<dbReference type="InterPro" id="IPR006311">
    <property type="entry name" value="TAT_signal"/>
</dbReference>
<evidence type="ECO:0000313" key="13">
    <source>
        <dbReference type="Proteomes" id="UP001597261"/>
    </source>
</evidence>
<dbReference type="InterPro" id="IPR011008">
    <property type="entry name" value="Dimeric_a/b-barrel"/>
</dbReference>
<comment type="similarity">
    <text evidence="8">Belongs to the DyP-type peroxidase family.</text>
</comment>
<dbReference type="InterPro" id="IPR006314">
    <property type="entry name" value="Dyp_peroxidase"/>
</dbReference>
<accession>A0ABW4IQE7</accession>
<evidence type="ECO:0000256" key="1">
    <source>
        <dbReference type="ARBA" id="ARBA00001970"/>
    </source>
</evidence>
<keyword evidence="6" id="KW-0560">Oxidoreductase</keyword>
<dbReference type="EMBL" id="JBHUDX010000041">
    <property type="protein sequence ID" value="MFD1659519.1"/>
    <property type="molecule type" value="Genomic_DNA"/>
</dbReference>
<dbReference type="PANTHER" id="PTHR30521:SF4">
    <property type="entry name" value="DEFERROCHELATASE"/>
    <property type="match status" value="1"/>
</dbReference>
<dbReference type="InterPro" id="IPR048327">
    <property type="entry name" value="Dyp_perox_N"/>
</dbReference>
<dbReference type="InterPro" id="IPR048328">
    <property type="entry name" value="Dyp_perox_C"/>
</dbReference>